<dbReference type="Proteomes" id="UP000612712">
    <property type="component" value="Unassembled WGS sequence"/>
</dbReference>
<accession>A0A8H9Y8I1</accession>
<feature type="region of interest" description="Disordered" evidence="1">
    <location>
        <begin position="245"/>
        <end position="267"/>
    </location>
</feature>
<comment type="caution">
    <text evidence="2">The sequence shown here is derived from an EMBL/GenBank/DDBJ whole genome shotgun (WGS) entry which is preliminary data.</text>
</comment>
<sequence>MLESWSLDHATLGRIDLHVGTSAELRDVDPDFPEASDTHILVLRDGEVTARIKHVINQKVPLDPEVDTKGFAKQGRGRPFLDIEVGFLGRWVREVRLRDDDGVVLVEPPEGSRAWSRYREMEASPWKRVAYPLAAGLGKGGWALFLLVVLPVLRVVSEAVHRWLAPLVPDVTLPQIRWPSIPWPHITWPSIPWPHIPWPDIPWPEWTAPGWVQLLVEYERVWVPVVVGVVIGVLSLRRHRQSQARKREWDAGAGEQHRPDVIEGEQD</sequence>
<dbReference type="RefSeq" id="WP_043360865.1">
    <property type="nucleotide sequence ID" value="NZ_AENJ01000093.1"/>
</dbReference>
<evidence type="ECO:0000256" key="1">
    <source>
        <dbReference type="SAM" id="MobiDB-lite"/>
    </source>
</evidence>
<evidence type="ECO:0000313" key="3">
    <source>
        <dbReference type="Proteomes" id="UP000612712"/>
    </source>
</evidence>
<protein>
    <submittedName>
        <fullName evidence="2">Uncharacterized protein</fullName>
    </submittedName>
</protein>
<organism evidence="2 3">
    <name type="scientific">Corynebacterium bovis DSM 20582 = CIP 54.80</name>
    <dbReference type="NCBI Taxonomy" id="927655"/>
    <lineage>
        <taxon>Bacteria</taxon>
        <taxon>Bacillati</taxon>
        <taxon>Actinomycetota</taxon>
        <taxon>Actinomycetes</taxon>
        <taxon>Mycobacteriales</taxon>
        <taxon>Corynebacteriaceae</taxon>
        <taxon>Corynebacterium</taxon>
    </lineage>
</organism>
<dbReference type="EMBL" id="JACHWT010000002">
    <property type="protein sequence ID" value="MBB3115298.1"/>
    <property type="molecule type" value="Genomic_DNA"/>
</dbReference>
<reference evidence="2" key="1">
    <citation type="submission" date="2020-08" db="EMBL/GenBank/DDBJ databases">
        <title>Sequencing the genomes of 1000 actinobacteria strains.</title>
        <authorList>
            <person name="Klenk H.-P."/>
        </authorList>
    </citation>
    <scope>NUCLEOTIDE SEQUENCE</scope>
    <source>
        <strain evidence="2">DSM 20582</strain>
    </source>
</reference>
<name>A0A8H9Y8I1_9CORY</name>
<feature type="compositionally biased region" description="Basic and acidic residues" evidence="1">
    <location>
        <begin position="245"/>
        <end position="261"/>
    </location>
</feature>
<dbReference type="AlphaFoldDB" id="A0A8H9Y8I1"/>
<evidence type="ECO:0000313" key="2">
    <source>
        <dbReference type="EMBL" id="MBB3115298.1"/>
    </source>
</evidence>
<gene>
    <name evidence="2" type="ORF">FHU32_000502</name>
</gene>
<proteinExistence type="predicted"/>